<name>A0ABN0ZL34_9BACI</name>
<dbReference type="PRINTS" id="PR00413">
    <property type="entry name" value="HADHALOGNASE"/>
</dbReference>
<dbReference type="InterPro" id="IPR006439">
    <property type="entry name" value="HAD-SF_hydro_IA"/>
</dbReference>
<comment type="caution">
    <text evidence="1">The sequence shown here is derived from an EMBL/GenBank/DDBJ whole genome shotgun (WGS) entry which is preliminary data.</text>
</comment>
<protein>
    <recommendedName>
        <fullName evidence="3">RES domain-containing protein</fullName>
    </recommendedName>
</protein>
<dbReference type="Proteomes" id="UP001500740">
    <property type="component" value="Unassembled WGS sequence"/>
</dbReference>
<dbReference type="EMBL" id="BAAACZ010000003">
    <property type="protein sequence ID" value="GAA0451340.1"/>
    <property type="molecule type" value="Genomic_DNA"/>
</dbReference>
<evidence type="ECO:0000313" key="1">
    <source>
        <dbReference type="EMBL" id="GAA0451340.1"/>
    </source>
</evidence>
<dbReference type="Gene3D" id="3.40.50.1000">
    <property type="entry name" value="HAD superfamily/HAD-like"/>
    <property type="match status" value="1"/>
</dbReference>
<evidence type="ECO:0008006" key="3">
    <source>
        <dbReference type="Google" id="ProtNLM"/>
    </source>
</evidence>
<dbReference type="InterPro" id="IPR036412">
    <property type="entry name" value="HAD-like_sf"/>
</dbReference>
<gene>
    <name evidence="1" type="ORF">GCM10008935_02330</name>
</gene>
<sequence length="121" mass="14050">MLNPLVKRNQFERYLDIISVEDVKQFKPTSAAYSCVLDRFSVHRKEVLSFNPWDISGANNFGFRTAWVNRQNGICARYSYPGLNRIAGTCLIKERVISHKRLNNKEVVIPIKMGVFTREQE</sequence>
<dbReference type="SUPFAM" id="SSF56784">
    <property type="entry name" value="HAD-like"/>
    <property type="match status" value="1"/>
</dbReference>
<keyword evidence="2" id="KW-1185">Reference proteome</keyword>
<proteinExistence type="predicted"/>
<organism evidence="1 2">
    <name type="scientific">Alkalibacillus silvisoli</name>
    <dbReference type="NCBI Taxonomy" id="392823"/>
    <lineage>
        <taxon>Bacteria</taxon>
        <taxon>Bacillati</taxon>
        <taxon>Bacillota</taxon>
        <taxon>Bacilli</taxon>
        <taxon>Bacillales</taxon>
        <taxon>Bacillaceae</taxon>
        <taxon>Alkalibacillus</taxon>
    </lineage>
</organism>
<accession>A0ABN0ZL34</accession>
<evidence type="ECO:0000313" key="2">
    <source>
        <dbReference type="Proteomes" id="UP001500740"/>
    </source>
</evidence>
<dbReference type="InterPro" id="IPR023214">
    <property type="entry name" value="HAD_sf"/>
</dbReference>
<reference evidence="1 2" key="1">
    <citation type="journal article" date="2019" name="Int. J. Syst. Evol. Microbiol.">
        <title>The Global Catalogue of Microorganisms (GCM) 10K type strain sequencing project: providing services to taxonomists for standard genome sequencing and annotation.</title>
        <authorList>
            <consortium name="The Broad Institute Genomics Platform"/>
            <consortium name="The Broad Institute Genome Sequencing Center for Infectious Disease"/>
            <person name="Wu L."/>
            <person name="Ma J."/>
        </authorList>
    </citation>
    <scope>NUCLEOTIDE SEQUENCE [LARGE SCALE GENOMIC DNA]</scope>
    <source>
        <strain evidence="1 2">JCM 14193</strain>
    </source>
</reference>